<dbReference type="InterPro" id="IPR006102">
    <property type="entry name" value="Ig-like_GH2"/>
</dbReference>
<keyword evidence="7" id="KW-0106">Calcium</keyword>
<dbReference type="PANTHER" id="PTHR46323:SF2">
    <property type="entry name" value="BETA-GALACTOSIDASE"/>
    <property type="match status" value="1"/>
</dbReference>
<dbReference type="InterPro" id="IPR004199">
    <property type="entry name" value="B-gal_small/dom_5"/>
</dbReference>
<dbReference type="Pfam" id="PF02929">
    <property type="entry name" value="Bgal_small_N"/>
    <property type="match status" value="1"/>
</dbReference>
<dbReference type="STRING" id="634771.SAMN04488128_1011667"/>
<protein>
    <recommendedName>
        <fullName evidence="5 10">Beta-galactosidase</fullName>
        <ecNumber evidence="5 10">3.2.1.23</ecNumber>
    </recommendedName>
    <alternativeName>
        <fullName evidence="9 10">Lactase</fullName>
    </alternativeName>
</protein>
<dbReference type="Proteomes" id="UP000190367">
    <property type="component" value="Unassembled WGS sequence"/>
</dbReference>
<feature type="domain" description="Beta galactosidase small chain/" evidence="12">
    <location>
        <begin position="758"/>
        <end position="1030"/>
    </location>
</feature>
<comment type="cofactor">
    <cofactor evidence="2">
        <name>Ca(2+)</name>
        <dbReference type="ChEBI" id="CHEBI:29108"/>
    </cofactor>
</comment>
<dbReference type="InterPro" id="IPR023230">
    <property type="entry name" value="Glyco_hydro_2_CS"/>
</dbReference>
<reference evidence="14" key="1">
    <citation type="submission" date="2017-02" db="EMBL/GenBank/DDBJ databases">
        <authorList>
            <person name="Varghese N."/>
            <person name="Submissions S."/>
        </authorList>
    </citation>
    <scope>NUCLEOTIDE SEQUENCE [LARGE SCALE GENOMIC DNA]</scope>
    <source>
        <strain evidence="14">DSM 22224</strain>
    </source>
</reference>
<dbReference type="InterPro" id="IPR032312">
    <property type="entry name" value="LacZ_4"/>
</dbReference>
<organism evidence="13 14">
    <name type="scientific">Chitinophaga eiseniae</name>
    <dbReference type="NCBI Taxonomy" id="634771"/>
    <lineage>
        <taxon>Bacteria</taxon>
        <taxon>Pseudomonadati</taxon>
        <taxon>Bacteroidota</taxon>
        <taxon>Chitinophagia</taxon>
        <taxon>Chitinophagales</taxon>
        <taxon>Chitinophagaceae</taxon>
        <taxon>Chitinophaga</taxon>
    </lineage>
</organism>
<keyword evidence="14" id="KW-1185">Reference proteome</keyword>
<dbReference type="Gene3D" id="2.60.40.10">
    <property type="entry name" value="Immunoglobulins"/>
    <property type="match status" value="2"/>
</dbReference>
<evidence type="ECO:0000256" key="5">
    <source>
        <dbReference type="ARBA" id="ARBA00012756"/>
    </source>
</evidence>
<dbReference type="PROSITE" id="PS00719">
    <property type="entry name" value="GLYCOSYL_HYDROL_F2_1"/>
    <property type="match status" value="1"/>
</dbReference>
<dbReference type="SUPFAM" id="SSF51445">
    <property type="entry name" value="(Trans)glycosidases"/>
    <property type="match status" value="1"/>
</dbReference>
<evidence type="ECO:0000256" key="6">
    <source>
        <dbReference type="ARBA" id="ARBA00022801"/>
    </source>
</evidence>
<dbReference type="GO" id="GO:0009341">
    <property type="term" value="C:beta-galactosidase complex"/>
    <property type="evidence" value="ECO:0007669"/>
    <property type="project" value="InterPro"/>
</dbReference>
<evidence type="ECO:0000256" key="1">
    <source>
        <dbReference type="ARBA" id="ARBA00001412"/>
    </source>
</evidence>
<dbReference type="InterPro" id="IPR013783">
    <property type="entry name" value="Ig-like_fold"/>
</dbReference>
<dbReference type="InterPro" id="IPR011013">
    <property type="entry name" value="Gal_mutarotase_sf_dom"/>
</dbReference>
<evidence type="ECO:0000256" key="9">
    <source>
        <dbReference type="ARBA" id="ARBA00032230"/>
    </source>
</evidence>
<accession>A0A1T4NNC5</accession>
<dbReference type="Gene3D" id="2.70.98.10">
    <property type="match status" value="1"/>
</dbReference>
<dbReference type="Gene3D" id="3.20.20.80">
    <property type="entry name" value="Glycosidases"/>
    <property type="match status" value="1"/>
</dbReference>
<dbReference type="Pfam" id="PF16353">
    <property type="entry name" value="LacZ_4"/>
    <property type="match status" value="1"/>
</dbReference>
<dbReference type="EMBL" id="FUWZ01000001">
    <property type="protein sequence ID" value="SJZ80587.1"/>
    <property type="molecule type" value="Genomic_DNA"/>
</dbReference>
<dbReference type="SMART" id="SM01038">
    <property type="entry name" value="Bgal_small_N"/>
    <property type="match status" value="1"/>
</dbReference>
<proteinExistence type="inferred from homology"/>
<dbReference type="GO" id="GO:0004565">
    <property type="term" value="F:beta-galactosidase activity"/>
    <property type="evidence" value="ECO:0007669"/>
    <property type="project" value="UniProtKB-EC"/>
</dbReference>
<evidence type="ECO:0000259" key="12">
    <source>
        <dbReference type="SMART" id="SM01038"/>
    </source>
</evidence>
<dbReference type="InterPro" id="IPR017853">
    <property type="entry name" value="GH"/>
</dbReference>
<feature type="chain" id="PRO_5013250486" description="Beta-galactosidase" evidence="11">
    <location>
        <begin position="30"/>
        <end position="1047"/>
    </location>
</feature>
<dbReference type="EC" id="3.2.1.23" evidence="5 10"/>
<dbReference type="InterPro" id="IPR006104">
    <property type="entry name" value="Glyco_hydro_2_N"/>
</dbReference>
<dbReference type="InterPro" id="IPR006103">
    <property type="entry name" value="Glyco_hydro_2_cat"/>
</dbReference>
<evidence type="ECO:0000256" key="4">
    <source>
        <dbReference type="ARBA" id="ARBA00011245"/>
    </source>
</evidence>
<keyword evidence="11" id="KW-0732">Signal</keyword>
<evidence type="ECO:0000256" key="2">
    <source>
        <dbReference type="ARBA" id="ARBA00001913"/>
    </source>
</evidence>
<dbReference type="InterPro" id="IPR008979">
    <property type="entry name" value="Galactose-bd-like_sf"/>
</dbReference>
<evidence type="ECO:0000256" key="3">
    <source>
        <dbReference type="ARBA" id="ARBA00007401"/>
    </source>
</evidence>
<dbReference type="SUPFAM" id="SSF49785">
    <property type="entry name" value="Galactose-binding domain-like"/>
    <property type="match status" value="1"/>
</dbReference>
<name>A0A1T4NNC5_9BACT</name>
<evidence type="ECO:0000313" key="14">
    <source>
        <dbReference type="Proteomes" id="UP000190367"/>
    </source>
</evidence>
<dbReference type="PRINTS" id="PR00132">
    <property type="entry name" value="GLHYDRLASE2"/>
</dbReference>
<dbReference type="GO" id="GO:0030246">
    <property type="term" value="F:carbohydrate binding"/>
    <property type="evidence" value="ECO:0007669"/>
    <property type="project" value="InterPro"/>
</dbReference>
<evidence type="ECO:0000256" key="7">
    <source>
        <dbReference type="ARBA" id="ARBA00022837"/>
    </source>
</evidence>
<dbReference type="SUPFAM" id="SSF74650">
    <property type="entry name" value="Galactose mutarotase-like"/>
    <property type="match status" value="1"/>
</dbReference>
<comment type="catalytic activity">
    <reaction evidence="1 10">
        <text>Hydrolysis of terminal non-reducing beta-D-galactose residues in beta-D-galactosides.</text>
        <dbReference type="EC" id="3.2.1.23"/>
    </reaction>
</comment>
<feature type="signal peptide" evidence="11">
    <location>
        <begin position="1"/>
        <end position="29"/>
    </location>
</feature>
<dbReference type="InterPro" id="IPR036156">
    <property type="entry name" value="Beta-gal/glucu_dom_sf"/>
</dbReference>
<comment type="subunit">
    <text evidence="4">Monomer.</text>
</comment>
<dbReference type="InterPro" id="IPR006101">
    <property type="entry name" value="Glyco_hydro_2"/>
</dbReference>
<dbReference type="GO" id="GO:0005990">
    <property type="term" value="P:lactose catabolic process"/>
    <property type="evidence" value="ECO:0007669"/>
    <property type="project" value="TreeGrafter"/>
</dbReference>
<dbReference type="Pfam" id="PF02837">
    <property type="entry name" value="Glyco_hydro_2_N"/>
    <property type="match status" value="1"/>
</dbReference>
<dbReference type="AlphaFoldDB" id="A0A1T4NNC5"/>
<dbReference type="Gene3D" id="2.60.120.260">
    <property type="entry name" value="Galactose-binding domain-like"/>
    <property type="match status" value="1"/>
</dbReference>
<evidence type="ECO:0000256" key="11">
    <source>
        <dbReference type="SAM" id="SignalP"/>
    </source>
</evidence>
<gene>
    <name evidence="13" type="ORF">SAMN04488128_1011667</name>
</gene>
<dbReference type="Pfam" id="PF02836">
    <property type="entry name" value="Glyco_hydro_2_C"/>
    <property type="match status" value="1"/>
</dbReference>
<sequence length="1047" mass="119022">MQPPVVLYHGTMMKTALLALLCLPATLVAQSNDWENPQKPSEHTLFPHAHFIPFPDAASALKADSSPFRLSLDGIWKFHLAANPAVRPQGFEQPAYDVTNWKTIRVPANWQTEGYAPYIFTDVEYPFTPNPPFVPKEQNPVGSYRRNFQLPATWKGKQTVLHIGAANAFVYVWVNGKYAGFSKDSKTPAEFDVTAFVQPGNNSVSMQVFRFSDGSYLEGQDMWKLSGIERSVYLVARAPLSIYDFFAKPLLVNNYKDGSLQLDLALNKIPAATDKGTRIRVTLQDNGVPVFTKVLPVGRDSLLQLQQIVPGVKTWDAERPNLYQLIVTLEDKQGRPVESFTHAIGFRTVEIKRGLLMVNGAPIVIKGVNRHEHDMRFAKVVDREGMLKDIYAMKQYNINAVRASHYPNREEWYALCDRYGLYVVDEANIECDGMSMHPLKTLSDKPEWKAAYLDRTRRMVERDKNHCSIITWSLGNESDFGDNFINTYKWTKQRDNTRPVQYEPARNTPWTDIVAPMYKSVAWMQEYVKEYRDRPLIQCEYAHMMGNSGGNLRDDWELINKYEQLQGGFIWDFTDQTFLQHDSLGRAIWAYGADMGTVGATSDTSFCADGMLAADRSPHPQAFEVKKVYQPVQFAAIGLSADLLQITNRYDFHQLENIHLTWELKGDGKVIASASLPHRLLLPHHQDTLRIGLPEVKPQPGMHYFLHLKATLKNADGMLPAGFTLATDQFELPWYTPVKTQPVTGNPLQVKQINGGWEIGNTAFTATIKNGWLEQFTTNGAAYMQQALKPDFWRAPTDNDIGNSQQMRCAVWQHAGDSTQLLSANIVREDKQQVQVQAKHALPLVNATYETDYTIFANGDIKVNVHFQPGEKMMPELPRMGMKMVLHPALDNVTWLGRGPFDNYQDRKYAADVDVYTLPADSLFHPYPRAQESGYRSDVHWMTLRSASGNGWMVRTDSLLNTGVLHFDRDRLNFNRKHNVHGGSMNNDALIWWNIDYQQAGLGGDNSWGAKPHAPYTLVYKPYQYQFTLRPLRSGDEPAEKAKERYE</sequence>
<evidence type="ECO:0000256" key="8">
    <source>
        <dbReference type="ARBA" id="ARBA00023295"/>
    </source>
</evidence>
<keyword evidence="6 10" id="KW-0378">Hydrolase</keyword>
<comment type="similarity">
    <text evidence="3 10">Belongs to the glycosyl hydrolase 2 family.</text>
</comment>
<dbReference type="InterPro" id="IPR050347">
    <property type="entry name" value="Bact_Beta-galactosidase"/>
</dbReference>
<evidence type="ECO:0000256" key="10">
    <source>
        <dbReference type="RuleBase" id="RU361154"/>
    </source>
</evidence>
<keyword evidence="8 10" id="KW-0326">Glycosidase</keyword>
<evidence type="ECO:0000313" key="13">
    <source>
        <dbReference type="EMBL" id="SJZ80587.1"/>
    </source>
</evidence>
<dbReference type="SUPFAM" id="SSF49303">
    <property type="entry name" value="beta-Galactosidase/glucuronidase domain"/>
    <property type="match status" value="2"/>
</dbReference>
<dbReference type="InterPro" id="IPR014718">
    <property type="entry name" value="GH-type_carb-bd"/>
</dbReference>
<dbReference type="PANTHER" id="PTHR46323">
    <property type="entry name" value="BETA-GALACTOSIDASE"/>
    <property type="match status" value="1"/>
</dbReference>
<dbReference type="Pfam" id="PF00703">
    <property type="entry name" value="Glyco_hydro_2"/>
    <property type="match status" value="1"/>
</dbReference>